<dbReference type="OrthoDB" id="2017544at2759"/>
<dbReference type="Gene3D" id="3.30.70.980">
    <property type="match status" value="1"/>
</dbReference>
<comment type="similarity">
    <text evidence="1">Belongs to the TACO1 family.</text>
</comment>
<evidence type="ECO:0000313" key="5">
    <source>
        <dbReference type="Proteomes" id="UP000308267"/>
    </source>
</evidence>
<dbReference type="PANTHER" id="PTHR12532">
    <property type="entry name" value="TRANSLATIONAL ACTIVATOR OF CYTOCHROME C OXIDASE 1"/>
    <property type="match status" value="1"/>
</dbReference>
<feature type="domain" description="TACO1/YebC-like second and third" evidence="2">
    <location>
        <begin position="184"/>
        <end position="301"/>
    </location>
</feature>
<dbReference type="InterPro" id="IPR026564">
    <property type="entry name" value="Transcrip_reg_TACO1-like_dom3"/>
</dbReference>
<sequence>MSFKLAQSLGRIAPALELHAASSKRWNQLPSVAIFTEARRFAGHSHWQNVRHTKEARDKQKAKTAQLYIRAVNNAIKAGGGIRDPKLNSHLASVLAEAKANSVPLSTLERFIKAEFTTDPYFIEVQAPGGLFILIESCAKSVNAERHQIAGLVKRYGWVQTVLVSTFHPLVSYRCSLSTAGKIASEFFDRLAWICVPGGPGSNLTDLDAATNFGIDIGANDVEEVTVDGQIAFKFYCDPSNVEQMRLLLERDHSIQPMSVEDVLVPKCKVQVDSKAYANLLEMYERIRDQHEYVDRIVDNVTVVGDSQQD</sequence>
<dbReference type="Gene3D" id="1.10.10.200">
    <property type="match status" value="1"/>
</dbReference>
<dbReference type="Proteomes" id="UP000308267">
    <property type="component" value="Unassembled WGS sequence"/>
</dbReference>
<accession>A0A4S2MAH0</accession>
<dbReference type="AlphaFoldDB" id="A0A4S2MAH0"/>
<evidence type="ECO:0000259" key="2">
    <source>
        <dbReference type="Pfam" id="PF01709"/>
    </source>
</evidence>
<evidence type="ECO:0000259" key="3">
    <source>
        <dbReference type="Pfam" id="PF20772"/>
    </source>
</evidence>
<dbReference type="InterPro" id="IPR048300">
    <property type="entry name" value="TACO1_YebC-like_2nd/3rd_dom"/>
</dbReference>
<dbReference type="Pfam" id="PF01709">
    <property type="entry name" value="Transcrip_reg"/>
    <property type="match status" value="1"/>
</dbReference>
<dbReference type="SUPFAM" id="SSF75625">
    <property type="entry name" value="YebC-like"/>
    <property type="match status" value="1"/>
</dbReference>
<dbReference type="InterPro" id="IPR029072">
    <property type="entry name" value="YebC-like"/>
</dbReference>
<proteinExistence type="inferred from homology"/>
<protein>
    <submittedName>
        <fullName evidence="4">Uncharacterized protein</fullName>
    </submittedName>
</protein>
<evidence type="ECO:0000256" key="1">
    <source>
        <dbReference type="ARBA" id="ARBA00008724"/>
    </source>
</evidence>
<dbReference type="STRING" id="147828.A0A4S2MAH0"/>
<name>A0A4S2MAH0_OPIFE</name>
<organism evidence="4 5">
    <name type="scientific">Opisthorchis felineus</name>
    <dbReference type="NCBI Taxonomy" id="147828"/>
    <lineage>
        <taxon>Eukaryota</taxon>
        <taxon>Metazoa</taxon>
        <taxon>Spiralia</taxon>
        <taxon>Lophotrochozoa</taxon>
        <taxon>Platyhelminthes</taxon>
        <taxon>Trematoda</taxon>
        <taxon>Digenea</taxon>
        <taxon>Opisthorchiida</taxon>
        <taxon>Opisthorchiata</taxon>
        <taxon>Opisthorchiidae</taxon>
        <taxon>Opisthorchis</taxon>
    </lineage>
</organism>
<dbReference type="InterPro" id="IPR002876">
    <property type="entry name" value="Transcrip_reg_TACO1-like"/>
</dbReference>
<feature type="domain" description="TACO1/YebC-like N-terminal" evidence="3">
    <location>
        <begin position="45"/>
        <end position="113"/>
    </location>
</feature>
<dbReference type="InterPro" id="IPR017856">
    <property type="entry name" value="Integrase-like_N"/>
</dbReference>
<comment type="caution">
    <text evidence="4">The sequence shown here is derived from an EMBL/GenBank/DDBJ whole genome shotgun (WGS) entry which is preliminary data.</text>
</comment>
<gene>
    <name evidence="4" type="ORF">CRM22_001474</name>
</gene>
<dbReference type="GO" id="GO:0005739">
    <property type="term" value="C:mitochondrion"/>
    <property type="evidence" value="ECO:0007669"/>
    <property type="project" value="TreeGrafter"/>
</dbReference>
<evidence type="ECO:0000313" key="4">
    <source>
        <dbReference type="EMBL" id="TGZ73513.1"/>
    </source>
</evidence>
<dbReference type="EMBL" id="SJOL01002650">
    <property type="protein sequence ID" value="TGZ73513.1"/>
    <property type="molecule type" value="Genomic_DNA"/>
</dbReference>
<keyword evidence="5" id="KW-1185">Reference proteome</keyword>
<dbReference type="Pfam" id="PF20772">
    <property type="entry name" value="TACO1_YebC_N"/>
    <property type="match status" value="1"/>
</dbReference>
<dbReference type="InterPro" id="IPR049083">
    <property type="entry name" value="TACO1_YebC_N"/>
</dbReference>
<dbReference type="PANTHER" id="PTHR12532:SF0">
    <property type="entry name" value="TRANSLATIONAL ACTIVATOR OF CYTOCHROME C OXIDASE 1"/>
    <property type="match status" value="1"/>
</dbReference>
<reference evidence="4 5" key="1">
    <citation type="journal article" date="2019" name="BMC Genomics">
        <title>New insights from Opisthorchis felineus genome: update on genomics of the epidemiologically important liver flukes.</title>
        <authorList>
            <person name="Ershov N.I."/>
            <person name="Mordvinov V.A."/>
            <person name="Prokhortchouk E.B."/>
            <person name="Pakharukova M.Y."/>
            <person name="Gunbin K.V."/>
            <person name="Ustyantsev K."/>
            <person name="Genaev M.A."/>
            <person name="Blinov A.G."/>
            <person name="Mazur A."/>
            <person name="Boulygina E."/>
            <person name="Tsygankova S."/>
            <person name="Khrameeva E."/>
            <person name="Chekanov N."/>
            <person name="Fan G."/>
            <person name="Xiao A."/>
            <person name="Zhang H."/>
            <person name="Xu X."/>
            <person name="Yang H."/>
            <person name="Solovyev V."/>
            <person name="Lee S.M."/>
            <person name="Liu X."/>
            <person name="Afonnikov D.A."/>
            <person name="Skryabin K.G."/>
        </authorList>
    </citation>
    <scope>NUCLEOTIDE SEQUENCE [LARGE SCALE GENOMIC DNA]</scope>
    <source>
        <strain evidence="4">AK-0245</strain>
        <tissue evidence="4">Whole organism</tissue>
    </source>
</reference>